<organism evidence="2 3">
    <name type="scientific">Arcicella aquatica</name>
    <dbReference type="NCBI Taxonomy" id="217141"/>
    <lineage>
        <taxon>Bacteria</taxon>
        <taxon>Pseudomonadati</taxon>
        <taxon>Bacteroidota</taxon>
        <taxon>Cytophagia</taxon>
        <taxon>Cytophagales</taxon>
        <taxon>Flectobacillaceae</taxon>
        <taxon>Arcicella</taxon>
    </lineage>
</organism>
<dbReference type="Proteomes" id="UP001304671">
    <property type="component" value="Unassembled WGS sequence"/>
</dbReference>
<evidence type="ECO:0000313" key="3">
    <source>
        <dbReference type="Proteomes" id="UP001304671"/>
    </source>
</evidence>
<dbReference type="SUPFAM" id="SSF53448">
    <property type="entry name" value="Nucleotide-diphospho-sugar transferases"/>
    <property type="match status" value="1"/>
</dbReference>
<dbReference type="PANTHER" id="PTHR22916:SF3">
    <property type="entry name" value="UDP-GLCNAC:BETAGAL BETA-1,3-N-ACETYLGLUCOSAMINYLTRANSFERASE-LIKE PROTEIN 1"/>
    <property type="match status" value="1"/>
</dbReference>
<gene>
    <name evidence="2" type="ORF">VB264_03515</name>
</gene>
<keyword evidence="3" id="KW-1185">Reference proteome</keyword>
<comment type="caution">
    <text evidence="2">The sequence shown here is derived from an EMBL/GenBank/DDBJ whole genome shotgun (WGS) entry which is preliminary data.</text>
</comment>
<protein>
    <submittedName>
        <fullName evidence="2">Glycosyltransferase</fullName>
        <ecNumber evidence="2">2.4.-.-</ecNumber>
    </submittedName>
</protein>
<sequence length="339" mass="39442">MSEIIKPEVSILVTVYNHEHFLRECLDSLVNQVTNFKFEIVVGEDCSPDTSRAILIEYAIKYPDIIVPLLYEVNQGSKKCPGKGNFVNTFYQCKGRYIVHIEGDDYLINNHKLQMEYDFLEQNPEASACFHNAIMAYEDGSGRPNENINPPDQKDKIYPEDLLTKKEVWFMATASVMFRRHLIGEKFPDWFLLSKSGDIPLYLLLSSKGYIGYLPEVMCVYRRHLGGMSYTDSNLDEVFIKNRMFMYSNVDKELGYKYTHLIKPILGEYYLLLTNVFKIRNQYFQSIYFAFISLYLSRPNSSKHLKDVLQTFIIPSGLMKVYANVKWKIETLFGKKGSQ</sequence>
<reference evidence="2 3" key="1">
    <citation type="submission" date="2023-12" db="EMBL/GenBank/DDBJ databases">
        <title>Novel species of the genus Arcicella isolated from rivers.</title>
        <authorList>
            <person name="Lu H."/>
        </authorList>
    </citation>
    <scope>NUCLEOTIDE SEQUENCE [LARGE SCALE GENOMIC DNA]</scope>
    <source>
        <strain evidence="2 3">LMG 21963</strain>
    </source>
</reference>
<evidence type="ECO:0000259" key="1">
    <source>
        <dbReference type="Pfam" id="PF00535"/>
    </source>
</evidence>
<accession>A0ABU5QIH8</accession>
<dbReference type="EC" id="2.4.-.-" evidence="2"/>
<proteinExistence type="predicted"/>
<dbReference type="RefSeq" id="WP_323246806.1">
    <property type="nucleotide sequence ID" value="NZ_JAYFUL010000003.1"/>
</dbReference>
<dbReference type="InterPro" id="IPR029044">
    <property type="entry name" value="Nucleotide-diphossugar_trans"/>
</dbReference>
<keyword evidence="2" id="KW-0808">Transferase</keyword>
<dbReference type="GO" id="GO:0016757">
    <property type="term" value="F:glycosyltransferase activity"/>
    <property type="evidence" value="ECO:0007669"/>
    <property type="project" value="UniProtKB-KW"/>
</dbReference>
<evidence type="ECO:0000313" key="2">
    <source>
        <dbReference type="EMBL" id="MEA5256838.1"/>
    </source>
</evidence>
<dbReference type="InterPro" id="IPR001173">
    <property type="entry name" value="Glyco_trans_2-like"/>
</dbReference>
<name>A0ABU5QIH8_9BACT</name>
<dbReference type="PANTHER" id="PTHR22916">
    <property type="entry name" value="GLYCOSYLTRANSFERASE"/>
    <property type="match status" value="1"/>
</dbReference>
<dbReference type="Gene3D" id="3.90.550.10">
    <property type="entry name" value="Spore Coat Polysaccharide Biosynthesis Protein SpsA, Chain A"/>
    <property type="match status" value="1"/>
</dbReference>
<dbReference type="EMBL" id="JAYFUL010000003">
    <property type="protein sequence ID" value="MEA5256838.1"/>
    <property type="molecule type" value="Genomic_DNA"/>
</dbReference>
<dbReference type="Pfam" id="PF00535">
    <property type="entry name" value="Glycos_transf_2"/>
    <property type="match status" value="1"/>
</dbReference>
<keyword evidence="2" id="KW-0328">Glycosyltransferase</keyword>
<feature type="domain" description="Glycosyltransferase 2-like" evidence="1">
    <location>
        <begin position="10"/>
        <end position="183"/>
    </location>
</feature>